<feature type="domain" description="CN hydrolase" evidence="10">
    <location>
        <begin position="225"/>
        <end position="489"/>
    </location>
</feature>
<gene>
    <name evidence="8" type="primary">lnt</name>
    <name evidence="11" type="ORF">SAMN05445756_0184</name>
</gene>
<comment type="pathway">
    <text evidence="8">Protein modification; lipoprotein biosynthesis (N-acyl transfer).</text>
</comment>
<keyword evidence="2 8" id="KW-1003">Cell membrane</keyword>
<organism evidence="11 12">
    <name type="scientific">Kytococcus aerolatus</name>
    <dbReference type="NCBI Taxonomy" id="592308"/>
    <lineage>
        <taxon>Bacteria</taxon>
        <taxon>Bacillati</taxon>
        <taxon>Actinomycetota</taxon>
        <taxon>Actinomycetes</taxon>
        <taxon>Micrococcales</taxon>
        <taxon>Kytococcaceae</taxon>
        <taxon>Kytococcus</taxon>
    </lineage>
</organism>
<keyword evidence="6 8" id="KW-0472">Membrane</keyword>
<dbReference type="GO" id="GO:0016410">
    <property type="term" value="F:N-acyltransferase activity"/>
    <property type="evidence" value="ECO:0007669"/>
    <property type="project" value="UniProtKB-UniRule"/>
</dbReference>
<evidence type="ECO:0000256" key="7">
    <source>
        <dbReference type="ARBA" id="ARBA00023315"/>
    </source>
</evidence>
<dbReference type="SUPFAM" id="SSF56317">
    <property type="entry name" value="Carbon-nitrogen hydrolase"/>
    <property type="match status" value="1"/>
</dbReference>
<keyword evidence="3 8" id="KW-0808">Transferase</keyword>
<evidence type="ECO:0000256" key="6">
    <source>
        <dbReference type="ARBA" id="ARBA00023136"/>
    </source>
</evidence>
<keyword evidence="12" id="KW-1185">Reference proteome</keyword>
<dbReference type="EMBL" id="FYEZ01000001">
    <property type="protein sequence ID" value="SNC59999.1"/>
    <property type="molecule type" value="Genomic_DNA"/>
</dbReference>
<feature type="transmembrane region" description="Helical" evidence="8">
    <location>
        <begin position="51"/>
        <end position="70"/>
    </location>
</feature>
<dbReference type="Gene3D" id="3.60.110.10">
    <property type="entry name" value="Carbon-nitrogen hydrolase"/>
    <property type="match status" value="1"/>
</dbReference>
<dbReference type="HAMAP" id="MF_01148">
    <property type="entry name" value="Lnt"/>
    <property type="match status" value="1"/>
</dbReference>
<dbReference type="Pfam" id="PF20154">
    <property type="entry name" value="LNT_N"/>
    <property type="match status" value="1"/>
</dbReference>
<keyword evidence="7 8" id="KW-0012">Acyltransferase</keyword>
<evidence type="ECO:0000256" key="8">
    <source>
        <dbReference type="HAMAP-Rule" id="MF_01148"/>
    </source>
</evidence>
<evidence type="ECO:0000256" key="5">
    <source>
        <dbReference type="ARBA" id="ARBA00022989"/>
    </source>
</evidence>
<keyword evidence="11" id="KW-0449">Lipoprotein</keyword>
<evidence type="ECO:0000259" key="10">
    <source>
        <dbReference type="PROSITE" id="PS50263"/>
    </source>
</evidence>
<dbReference type="UniPathway" id="UPA00666"/>
<evidence type="ECO:0000256" key="2">
    <source>
        <dbReference type="ARBA" id="ARBA00022475"/>
    </source>
</evidence>
<keyword evidence="5 8" id="KW-1133">Transmembrane helix</keyword>
<feature type="transmembrane region" description="Helical" evidence="8">
    <location>
        <begin position="165"/>
        <end position="184"/>
    </location>
</feature>
<dbReference type="Proteomes" id="UP000198122">
    <property type="component" value="Unassembled WGS sequence"/>
</dbReference>
<evidence type="ECO:0000313" key="11">
    <source>
        <dbReference type="EMBL" id="SNC59999.1"/>
    </source>
</evidence>
<evidence type="ECO:0000256" key="1">
    <source>
        <dbReference type="ARBA" id="ARBA00004651"/>
    </source>
</evidence>
<comment type="caution">
    <text evidence="8">Lacks conserved residue(s) required for the propagation of feature annotation.</text>
</comment>
<evidence type="ECO:0000256" key="3">
    <source>
        <dbReference type="ARBA" id="ARBA00022679"/>
    </source>
</evidence>
<dbReference type="NCBIfam" id="TIGR00546">
    <property type="entry name" value="lnt"/>
    <property type="match status" value="1"/>
</dbReference>
<dbReference type="PANTHER" id="PTHR38686:SF1">
    <property type="entry name" value="APOLIPOPROTEIN N-ACYLTRANSFERASE"/>
    <property type="match status" value="1"/>
</dbReference>
<dbReference type="RefSeq" id="WP_159461807.1">
    <property type="nucleotide sequence ID" value="NZ_FYEZ01000001.1"/>
</dbReference>
<dbReference type="PANTHER" id="PTHR38686">
    <property type="entry name" value="APOLIPOPROTEIN N-ACYLTRANSFERASE"/>
    <property type="match status" value="1"/>
</dbReference>
<dbReference type="CDD" id="cd07571">
    <property type="entry name" value="ALP_N-acyl_transferase"/>
    <property type="match status" value="1"/>
</dbReference>
<dbReference type="InterPro" id="IPR004563">
    <property type="entry name" value="Apolipo_AcylTrfase"/>
</dbReference>
<feature type="region of interest" description="Disordered" evidence="9">
    <location>
        <begin position="523"/>
        <end position="545"/>
    </location>
</feature>
<protein>
    <recommendedName>
        <fullName evidence="8">Apolipoprotein N-acyltransferase</fullName>
        <shortName evidence="8">ALP N-acyltransferase</shortName>
        <ecNumber evidence="8">2.3.1.269</ecNumber>
    </recommendedName>
</protein>
<evidence type="ECO:0000256" key="9">
    <source>
        <dbReference type="SAM" id="MobiDB-lite"/>
    </source>
</evidence>
<dbReference type="InterPro" id="IPR036526">
    <property type="entry name" value="C-N_Hydrolase_sf"/>
</dbReference>
<dbReference type="EC" id="2.3.1.269" evidence="8"/>
<evidence type="ECO:0000313" key="12">
    <source>
        <dbReference type="Proteomes" id="UP000198122"/>
    </source>
</evidence>
<keyword evidence="4 8" id="KW-0812">Transmembrane</keyword>
<feature type="transmembrane region" description="Helical" evidence="8">
    <location>
        <begin position="76"/>
        <end position="98"/>
    </location>
</feature>
<sequence length="545" mass="57247">MALLQRVLASLLAGTALWLSFPEANLWWAAPIGVALSLLAVRGASLRAGAGLGLLTGLAFFLPLLRWSGIYVGADAWLALGVVQALYLAPLGVLLVAVQRASARLSRGAEMVVLPALTGGAWVAQEWLRGSQPWGGFSWARLAFSQADAPTLATARYLTAAGTSAWVAAAGTLLGLSALALGHRVRLLEGSPVPRWAAPTALVAALGLLTGPLLLPAPRPDGRTLEVLAVQGDAPVSGFRFDGDAREVLTNHTELVAQAAQEVRAGRRPAPDVVFLPENAADLDPTRDAEASQLLARASWEVDSPLLVGAILREPSPMLSNAVLQYQPGEGITARYDKQHPVPFGEWIPERDLIRRLTPKVDLVPRDFAAGSAPGRMDVGTRQGVVPVGIGICFEVAYDDLMRGPVADGAEILFIPTNNASFGHTDQSAQQLAISRVRAMEHGRSVVHVSTVGTSALVAPDGSVVDLPEVPGGVTGLFEPALLQAELPLSQRITPATRLGNWPTWVLTALALAGGAAGLLRPRQPVGAPVEGTRHDGVSTNRRPV</sequence>
<feature type="transmembrane region" description="Helical" evidence="8">
    <location>
        <begin position="26"/>
        <end position="44"/>
    </location>
</feature>
<dbReference type="GO" id="GO:0042158">
    <property type="term" value="P:lipoprotein biosynthetic process"/>
    <property type="evidence" value="ECO:0007669"/>
    <property type="project" value="UniProtKB-UniRule"/>
</dbReference>
<dbReference type="InterPro" id="IPR045378">
    <property type="entry name" value="LNT_N"/>
</dbReference>
<evidence type="ECO:0000256" key="4">
    <source>
        <dbReference type="ARBA" id="ARBA00022692"/>
    </source>
</evidence>
<dbReference type="OrthoDB" id="9804277at2"/>
<proteinExistence type="inferred from homology"/>
<comment type="function">
    <text evidence="8">Catalyzes the phospholipid dependent N-acylation of the N-terminal cysteine of apolipoprotein, the last step in lipoprotein maturation.</text>
</comment>
<dbReference type="PROSITE" id="PS50263">
    <property type="entry name" value="CN_HYDROLASE"/>
    <property type="match status" value="1"/>
</dbReference>
<comment type="catalytic activity">
    <reaction evidence="8">
        <text>N-terminal S-1,2-diacyl-sn-glyceryl-L-cysteinyl-[lipoprotein] + a glycerophospholipid = N-acyl-S-1,2-diacyl-sn-glyceryl-L-cysteinyl-[lipoprotein] + a 2-acyl-sn-glycero-3-phospholipid + H(+)</text>
        <dbReference type="Rhea" id="RHEA:48228"/>
        <dbReference type="Rhea" id="RHEA-COMP:14681"/>
        <dbReference type="Rhea" id="RHEA-COMP:14684"/>
        <dbReference type="ChEBI" id="CHEBI:15378"/>
        <dbReference type="ChEBI" id="CHEBI:136912"/>
        <dbReference type="ChEBI" id="CHEBI:140656"/>
        <dbReference type="ChEBI" id="CHEBI:140657"/>
        <dbReference type="ChEBI" id="CHEBI:140660"/>
        <dbReference type="EC" id="2.3.1.269"/>
    </reaction>
</comment>
<dbReference type="AlphaFoldDB" id="A0A212T1V8"/>
<reference evidence="11 12" key="1">
    <citation type="submission" date="2017-06" db="EMBL/GenBank/DDBJ databases">
        <authorList>
            <person name="Kim H.J."/>
            <person name="Triplett B.A."/>
        </authorList>
    </citation>
    <scope>NUCLEOTIDE SEQUENCE [LARGE SCALE GENOMIC DNA]</scope>
    <source>
        <strain evidence="11 12">DSM 22179</strain>
    </source>
</reference>
<dbReference type="InterPro" id="IPR003010">
    <property type="entry name" value="C-N_Hydrolase"/>
</dbReference>
<dbReference type="GO" id="GO:0005886">
    <property type="term" value="C:plasma membrane"/>
    <property type="evidence" value="ECO:0007669"/>
    <property type="project" value="UniProtKB-SubCell"/>
</dbReference>
<accession>A0A212T1V8</accession>
<comment type="similarity">
    <text evidence="8">Belongs to the CN hydrolase family. Apolipoprotein N-acyltransferase subfamily.</text>
</comment>
<dbReference type="Pfam" id="PF00795">
    <property type="entry name" value="CN_hydrolase"/>
    <property type="match status" value="1"/>
</dbReference>
<comment type="subcellular location">
    <subcellularLocation>
        <location evidence="1 8">Cell membrane</location>
        <topology evidence="1 8">Multi-pass membrane protein</topology>
    </subcellularLocation>
</comment>
<name>A0A212T1V8_9MICO</name>